<dbReference type="InterPro" id="IPR036316">
    <property type="entry name" value="Pili_assmbl_chap_C_dom_sf"/>
</dbReference>
<keyword evidence="3" id="KW-1029">Fimbrium biogenesis</keyword>
<dbReference type="EMBL" id="CP009706">
    <property type="protein sequence ID" value="AIU71939.1"/>
    <property type="molecule type" value="Genomic_DNA"/>
</dbReference>
<dbReference type="KEGG" id="hav:AT03_05745"/>
<dbReference type="PANTHER" id="PTHR30251">
    <property type="entry name" value="PILUS ASSEMBLY CHAPERONE"/>
    <property type="match status" value="1"/>
</dbReference>
<dbReference type="Pfam" id="PF02753">
    <property type="entry name" value="PapD_C"/>
    <property type="match status" value="1"/>
</dbReference>
<organism evidence="12 13">
    <name type="scientific">Hafnia alvei FB1</name>
    <dbReference type="NCBI Taxonomy" id="1453496"/>
    <lineage>
        <taxon>Bacteria</taxon>
        <taxon>Pseudomonadati</taxon>
        <taxon>Pseudomonadota</taxon>
        <taxon>Gammaproteobacteria</taxon>
        <taxon>Enterobacterales</taxon>
        <taxon>Hafniaceae</taxon>
        <taxon>Hafnia</taxon>
    </lineage>
</organism>
<name>A0A097QZL8_HAFAL</name>
<feature type="domain" description="Pili assembly chaperone N-terminal" evidence="10">
    <location>
        <begin position="30"/>
        <end position="146"/>
    </location>
</feature>
<protein>
    <submittedName>
        <fullName evidence="12">Molecular chaperone</fullName>
    </submittedName>
</protein>
<dbReference type="PANTHER" id="PTHR30251:SF5">
    <property type="entry name" value="FIMBRIAL CHAPARONE PROTEIN"/>
    <property type="match status" value="1"/>
</dbReference>
<dbReference type="InterPro" id="IPR016148">
    <property type="entry name" value="Pili_assmbl_chaperone_C"/>
</dbReference>
<dbReference type="InterPro" id="IPR013783">
    <property type="entry name" value="Ig-like_fold"/>
</dbReference>
<dbReference type="SUPFAM" id="SSF49584">
    <property type="entry name" value="Periplasmic chaperone C-domain"/>
    <property type="match status" value="1"/>
</dbReference>
<dbReference type="InterPro" id="IPR001829">
    <property type="entry name" value="Pili_assmbl_chaperone_bac"/>
</dbReference>
<dbReference type="eggNOG" id="COG3121">
    <property type="taxonomic scope" value="Bacteria"/>
</dbReference>
<evidence type="ECO:0000259" key="10">
    <source>
        <dbReference type="Pfam" id="PF00345"/>
    </source>
</evidence>
<evidence type="ECO:0000313" key="12">
    <source>
        <dbReference type="EMBL" id="AIU71939.1"/>
    </source>
</evidence>
<feature type="domain" description="Pili assembly chaperone C-terminal" evidence="11">
    <location>
        <begin position="170"/>
        <end position="227"/>
    </location>
</feature>
<dbReference type="PRINTS" id="PR00969">
    <property type="entry name" value="CHAPERONPILI"/>
</dbReference>
<accession>A0A097QZL8</accession>
<dbReference type="FunFam" id="2.60.40.10:FF:000458">
    <property type="entry name" value="Molecular chaperone FimC"/>
    <property type="match status" value="1"/>
</dbReference>
<keyword evidence="4 9" id="KW-0732">Signal</keyword>
<evidence type="ECO:0000256" key="1">
    <source>
        <dbReference type="ARBA" id="ARBA00004418"/>
    </source>
</evidence>
<dbReference type="PATRIC" id="fig|1453496.5.peg.1148"/>
<comment type="subcellular location">
    <subcellularLocation>
        <location evidence="1 8">Periplasm</location>
    </subcellularLocation>
</comment>
<proteinExistence type="inferred from homology"/>
<dbReference type="InterPro" id="IPR018046">
    <property type="entry name" value="Pili_assmbl_chaperone_CS"/>
</dbReference>
<evidence type="ECO:0000259" key="11">
    <source>
        <dbReference type="Pfam" id="PF02753"/>
    </source>
</evidence>
<evidence type="ECO:0000256" key="3">
    <source>
        <dbReference type="ARBA" id="ARBA00022558"/>
    </source>
</evidence>
<dbReference type="GO" id="GO:0030288">
    <property type="term" value="C:outer membrane-bounded periplasmic space"/>
    <property type="evidence" value="ECO:0007669"/>
    <property type="project" value="InterPro"/>
</dbReference>
<evidence type="ECO:0000256" key="2">
    <source>
        <dbReference type="ARBA" id="ARBA00007399"/>
    </source>
</evidence>
<evidence type="ECO:0000256" key="7">
    <source>
        <dbReference type="ARBA" id="ARBA00023319"/>
    </source>
</evidence>
<dbReference type="OrthoDB" id="9131059at2"/>
<dbReference type="SUPFAM" id="SSF49354">
    <property type="entry name" value="PapD-like"/>
    <property type="match status" value="1"/>
</dbReference>
<gene>
    <name evidence="12" type="ORF">AT03_05745</name>
</gene>
<keyword evidence="13" id="KW-1185">Reference proteome</keyword>
<sequence length="246" mass="27125">MKSNNIMKLKQTLSLGFVLLLAAQAADAAIALDRTRAIFDGSQKSISLNIRNDNTQLPYLAQSWLEDSNGQKITDPLVVVPPVQRVEPGAKSQIRINAMAGVAKLPQDRESVFYFNVREIPPRSTKQNVMQIALQTKIKLFYRPAPIAIDSDVIWQEKVVLTKVGDGYQIHNPTPYYLTVIGISGQAKSDSANDFRPVMVPPKSTLKAVSPVYATPYVTYINDFGGRPELKFTCNGSECRAVANQG</sequence>
<dbReference type="InterPro" id="IPR008962">
    <property type="entry name" value="PapD-like_sf"/>
</dbReference>
<dbReference type="PROSITE" id="PS00635">
    <property type="entry name" value="PILI_CHAPERONE"/>
    <property type="match status" value="1"/>
</dbReference>
<evidence type="ECO:0000256" key="6">
    <source>
        <dbReference type="ARBA" id="ARBA00023186"/>
    </source>
</evidence>
<evidence type="ECO:0000256" key="4">
    <source>
        <dbReference type="ARBA" id="ARBA00022729"/>
    </source>
</evidence>
<comment type="similarity">
    <text evidence="2 8">Belongs to the periplasmic pilus chaperone family.</text>
</comment>
<reference evidence="12 13" key="1">
    <citation type="journal article" date="2014" name="Gut Pathog.">
        <title>Gene clusters of Hafnia alvei strain FB1 important in survival and pathogenesis: a draft genome perspective.</title>
        <authorList>
            <person name="Tan J.Y."/>
            <person name="Yin W.F."/>
            <person name="Chan K.G."/>
        </authorList>
    </citation>
    <scope>NUCLEOTIDE SEQUENCE [LARGE SCALE GENOMIC DNA]</scope>
    <source>
        <strain evidence="12 13">FB1</strain>
    </source>
</reference>
<dbReference type="InterPro" id="IPR016147">
    <property type="entry name" value="Pili_assmbl_chaperone_N"/>
</dbReference>
<keyword evidence="7" id="KW-0393">Immunoglobulin domain</keyword>
<evidence type="ECO:0000256" key="8">
    <source>
        <dbReference type="RuleBase" id="RU003918"/>
    </source>
</evidence>
<keyword evidence="5" id="KW-0574">Periplasm</keyword>
<feature type="signal peptide" evidence="9">
    <location>
        <begin position="1"/>
        <end position="28"/>
    </location>
</feature>
<keyword evidence="6 8" id="KW-0143">Chaperone</keyword>
<dbReference type="Proteomes" id="UP000029986">
    <property type="component" value="Chromosome"/>
</dbReference>
<evidence type="ECO:0000256" key="9">
    <source>
        <dbReference type="SAM" id="SignalP"/>
    </source>
</evidence>
<dbReference type="HOGENOM" id="CLU_070768_5_1_6"/>
<dbReference type="Gene3D" id="2.60.40.10">
    <property type="entry name" value="Immunoglobulins"/>
    <property type="match status" value="2"/>
</dbReference>
<dbReference type="Pfam" id="PF00345">
    <property type="entry name" value="PapD_N"/>
    <property type="match status" value="1"/>
</dbReference>
<dbReference type="GO" id="GO:0071555">
    <property type="term" value="P:cell wall organization"/>
    <property type="evidence" value="ECO:0007669"/>
    <property type="project" value="InterPro"/>
</dbReference>
<dbReference type="InterPro" id="IPR050643">
    <property type="entry name" value="Periplasmic_pilus_chap"/>
</dbReference>
<feature type="chain" id="PRO_5001932180" evidence="9">
    <location>
        <begin position="29"/>
        <end position="246"/>
    </location>
</feature>
<evidence type="ECO:0000256" key="5">
    <source>
        <dbReference type="ARBA" id="ARBA00022764"/>
    </source>
</evidence>
<dbReference type="AlphaFoldDB" id="A0A097QZL8"/>
<evidence type="ECO:0000313" key="13">
    <source>
        <dbReference type="Proteomes" id="UP000029986"/>
    </source>
</evidence>